<dbReference type="PANTHER" id="PTHR37812:SF1">
    <property type="entry name" value="MU-LIKE PROPHAGE FLUMU PROTEIN C"/>
    <property type="match status" value="1"/>
</dbReference>
<dbReference type="Proteomes" id="UP000662770">
    <property type="component" value="Chromosome"/>
</dbReference>
<dbReference type="Gene3D" id="1.10.10.60">
    <property type="entry name" value="Homeodomain-like"/>
    <property type="match status" value="1"/>
</dbReference>
<dbReference type="InterPro" id="IPR009057">
    <property type="entry name" value="Homeodomain-like_sf"/>
</dbReference>
<evidence type="ECO:0000313" key="3">
    <source>
        <dbReference type="Proteomes" id="UP000662770"/>
    </source>
</evidence>
<organism evidence="2 3">
    <name type="scientific">Shewanella avicenniae</name>
    <dbReference type="NCBI Taxonomy" id="2814294"/>
    <lineage>
        <taxon>Bacteria</taxon>
        <taxon>Pseudomonadati</taxon>
        <taxon>Pseudomonadota</taxon>
        <taxon>Gammaproteobacteria</taxon>
        <taxon>Alteromonadales</taxon>
        <taxon>Shewanellaceae</taxon>
        <taxon>Shewanella</taxon>
    </lineage>
</organism>
<name>A0ABX7QNN8_9GAMM</name>
<dbReference type="InterPro" id="IPR052411">
    <property type="entry name" value="c-mor_Regulatory_Protein"/>
</dbReference>
<dbReference type="InterPro" id="IPR014875">
    <property type="entry name" value="Mor_transcription_activator"/>
</dbReference>
<protein>
    <submittedName>
        <fullName evidence="2">Transcriptional regulator</fullName>
    </submittedName>
</protein>
<dbReference type="PANTHER" id="PTHR37812">
    <property type="entry name" value="MU-LIKE PROPHAGE FLUMU PROTEIN C"/>
    <property type="match status" value="1"/>
</dbReference>
<gene>
    <name evidence="2" type="ORF">JYB87_12670</name>
</gene>
<dbReference type="EMBL" id="CP071503">
    <property type="protein sequence ID" value="QSX32605.1"/>
    <property type="molecule type" value="Genomic_DNA"/>
</dbReference>
<keyword evidence="3" id="KW-1185">Reference proteome</keyword>
<evidence type="ECO:0000259" key="1">
    <source>
        <dbReference type="Pfam" id="PF08765"/>
    </source>
</evidence>
<feature type="domain" description="Mor transcription activator" evidence="1">
    <location>
        <begin position="37"/>
        <end position="140"/>
    </location>
</feature>
<accession>A0ABX7QNN8</accession>
<dbReference type="RefSeq" id="WP_207353846.1">
    <property type="nucleotide sequence ID" value="NZ_CP071503.1"/>
</dbReference>
<dbReference type="Pfam" id="PF08765">
    <property type="entry name" value="Mor"/>
    <property type="match status" value="1"/>
</dbReference>
<evidence type="ECO:0000313" key="2">
    <source>
        <dbReference type="EMBL" id="QSX32605.1"/>
    </source>
</evidence>
<reference evidence="2 3" key="1">
    <citation type="submission" date="2021-03" db="EMBL/GenBank/DDBJ databases">
        <title>Novel species identification of genus Shewanella.</title>
        <authorList>
            <person name="Liu G."/>
            <person name="Zhang Q."/>
        </authorList>
    </citation>
    <scope>NUCLEOTIDE SEQUENCE [LARGE SCALE GENOMIC DNA]</scope>
    <source>
        <strain evidence="2 3">FJAT-51800</strain>
    </source>
</reference>
<proteinExistence type="predicted"/>
<dbReference type="SUPFAM" id="SSF46689">
    <property type="entry name" value="Homeodomain-like"/>
    <property type="match status" value="1"/>
</dbReference>
<sequence>MSDDQLDLLPTHTAELEQLLETQRQLRPDEREDFTVRWPATLQSLCEVLRVTLDAEKVENSKHLSEAMAIALSSYLGGRDLYMPNGARLKTALRDIRIWREFKGNNLEQLAREHGLTERRISEIVAEQRSAFIARKQRKLF</sequence>